<dbReference type="InterPro" id="IPR015424">
    <property type="entry name" value="PyrdxlP-dep_Trfase"/>
</dbReference>
<feature type="domain" description="Aminotransferase class I/classII large" evidence="1">
    <location>
        <begin position="38"/>
        <end position="351"/>
    </location>
</feature>
<accession>A0A6J5DNW4</accession>
<dbReference type="Gene3D" id="3.90.1150.10">
    <property type="entry name" value="Aspartate Aminotransferase, domain 1"/>
    <property type="match status" value="1"/>
</dbReference>
<sequence length="374" mass="41994">MKLTPFKLERYFAEHEFTARYLLCSSDPESMSVSELLAYEPGSSEGLEQTWLGYTEYPGAPALRAELAKQLYTLTGADQIIVHTGAQEAIYSFMNTMFAPGDHLIVHMPGYQSHYSIAQDRGLAVTPWMARESAGWSLDLDELTQLLRPETKALVVCFPHNPTGYLPSADQFNAIIDFARHHNLLLFSDEVYRGLELDPAQRLPAACDVYERAISLGALAKSHGLAGLRIGWIATRDREVLQRMSTFKDYLTISNSAPSEYLATIAVRHTAAMTRRATDITRANLQLLDAFFARHEKTFEWRKPRAGTIAFPRLKNTSAHEFCERLLKQTGVLLLPSTLLDHGDANFRIGFGRKNLPQILPMVDDYLKNLGGAR</sequence>
<dbReference type="InterPro" id="IPR015422">
    <property type="entry name" value="PyrdxlP-dep_Trfase_small"/>
</dbReference>
<dbReference type="AlphaFoldDB" id="A0A6J5DNW4"/>
<dbReference type="PANTHER" id="PTHR43510:SF1">
    <property type="entry name" value="AMINOTRANSFERASE FUNCTION, HYPOTHETICAL (EUROFUNG)"/>
    <property type="match status" value="1"/>
</dbReference>
<dbReference type="RefSeq" id="WP_175110862.1">
    <property type="nucleotide sequence ID" value="NZ_CADIKF010000013.1"/>
</dbReference>
<dbReference type="CDD" id="cd00609">
    <property type="entry name" value="AAT_like"/>
    <property type="match status" value="1"/>
</dbReference>
<dbReference type="GO" id="GO:0016829">
    <property type="term" value="F:lyase activity"/>
    <property type="evidence" value="ECO:0007669"/>
    <property type="project" value="UniProtKB-KW"/>
</dbReference>
<dbReference type="EC" id="4.2.1.145" evidence="2"/>
<dbReference type="PANTHER" id="PTHR43510">
    <property type="entry name" value="AMINOTRANSFERASE FUNCTION, HYPOTHETICAL (EUROFUNG)"/>
    <property type="match status" value="1"/>
</dbReference>
<dbReference type="EMBL" id="CADIKF010000013">
    <property type="protein sequence ID" value="CAB3755194.1"/>
    <property type="molecule type" value="Genomic_DNA"/>
</dbReference>
<keyword evidence="3" id="KW-1185">Reference proteome</keyword>
<evidence type="ECO:0000259" key="1">
    <source>
        <dbReference type="Pfam" id="PF00155"/>
    </source>
</evidence>
<dbReference type="Pfam" id="PF00155">
    <property type="entry name" value="Aminotran_1_2"/>
    <property type="match status" value="1"/>
</dbReference>
<evidence type="ECO:0000313" key="3">
    <source>
        <dbReference type="Proteomes" id="UP000494329"/>
    </source>
</evidence>
<dbReference type="Proteomes" id="UP000494329">
    <property type="component" value="Unassembled WGS sequence"/>
</dbReference>
<protein>
    <submittedName>
        <fullName evidence="2">Capreomycidine synthase</fullName>
        <ecNumber evidence="2">4.2.1.145</ecNumber>
    </submittedName>
</protein>
<dbReference type="InterPro" id="IPR004839">
    <property type="entry name" value="Aminotransferase_I/II_large"/>
</dbReference>
<dbReference type="SUPFAM" id="SSF53383">
    <property type="entry name" value="PLP-dependent transferases"/>
    <property type="match status" value="1"/>
</dbReference>
<dbReference type="Gene3D" id="3.40.640.10">
    <property type="entry name" value="Type I PLP-dependent aspartate aminotransferase-like (Major domain)"/>
    <property type="match status" value="1"/>
</dbReference>
<keyword evidence="2" id="KW-0456">Lyase</keyword>
<dbReference type="InterPro" id="IPR015421">
    <property type="entry name" value="PyrdxlP-dep_Trfase_major"/>
</dbReference>
<reference evidence="2 3" key="1">
    <citation type="submission" date="2020-04" db="EMBL/GenBank/DDBJ databases">
        <authorList>
            <person name="De Canck E."/>
        </authorList>
    </citation>
    <scope>NUCLEOTIDE SEQUENCE [LARGE SCALE GENOMIC DNA]</scope>
    <source>
        <strain evidence="2 3">LMG 29739</strain>
    </source>
</reference>
<gene>
    <name evidence="2" type="primary">vioD</name>
    <name evidence="2" type="ORF">LMG29739_02125</name>
</gene>
<proteinExistence type="predicted"/>
<organism evidence="2 3">
    <name type="scientific">Paraburkholderia solisilvae</name>
    <dbReference type="NCBI Taxonomy" id="624376"/>
    <lineage>
        <taxon>Bacteria</taxon>
        <taxon>Pseudomonadati</taxon>
        <taxon>Pseudomonadota</taxon>
        <taxon>Betaproteobacteria</taxon>
        <taxon>Burkholderiales</taxon>
        <taxon>Burkholderiaceae</taxon>
        <taxon>Paraburkholderia</taxon>
    </lineage>
</organism>
<evidence type="ECO:0000313" key="2">
    <source>
        <dbReference type="EMBL" id="CAB3755194.1"/>
    </source>
</evidence>
<dbReference type="GO" id="GO:0030170">
    <property type="term" value="F:pyridoxal phosphate binding"/>
    <property type="evidence" value="ECO:0007669"/>
    <property type="project" value="InterPro"/>
</dbReference>
<name>A0A6J5DNW4_9BURK</name>